<dbReference type="EMBL" id="LNCD01000049">
    <property type="protein sequence ID" value="KWV55888.1"/>
    <property type="molecule type" value="Genomic_DNA"/>
</dbReference>
<dbReference type="AlphaFoldDB" id="A0A109JVJ7"/>
<organism evidence="2 3">
    <name type="scientific">Rhizobium altiplani</name>
    <dbReference type="NCBI Taxonomy" id="1864509"/>
    <lineage>
        <taxon>Bacteria</taxon>
        <taxon>Pseudomonadati</taxon>
        <taxon>Pseudomonadota</taxon>
        <taxon>Alphaproteobacteria</taxon>
        <taxon>Hyphomicrobiales</taxon>
        <taxon>Rhizobiaceae</taxon>
        <taxon>Rhizobium/Agrobacterium group</taxon>
        <taxon>Rhizobium</taxon>
    </lineage>
</organism>
<evidence type="ECO:0000313" key="3">
    <source>
        <dbReference type="Proteomes" id="UP000068164"/>
    </source>
</evidence>
<dbReference type="RefSeq" id="WP_025659067.1">
    <property type="nucleotide sequence ID" value="NZ_LNCD01000049.1"/>
</dbReference>
<keyword evidence="3" id="KW-1185">Reference proteome</keyword>
<gene>
    <name evidence="2" type="ORF">AS026_36105</name>
</gene>
<keyword evidence="1" id="KW-0812">Transmembrane</keyword>
<name>A0A109JVJ7_9HYPH</name>
<evidence type="ECO:0000313" key="2">
    <source>
        <dbReference type="EMBL" id="KWV55888.1"/>
    </source>
</evidence>
<sequence>MSIFSPQGSGSRYIVAAIIVAALQTAVLGYVIESRASILRSGTDALLKTAPVDPRDFLRGDYVVLNYEISSVPVASIVGGVPQDQGKKSLWVRLKPGDGGFWGIVEASFERLAEQPGTVVLHSRPFYSYGPNSADHIRVEYGIERYYVPEGQGTALEQARQGGDVSIAVRVASDGTPQIRSLLVDGKPAYDEPLY</sequence>
<keyword evidence="1" id="KW-0472">Membrane</keyword>
<reference evidence="2 3" key="1">
    <citation type="submission" date="2015-11" db="EMBL/GenBank/DDBJ databases">
        <title>Draft Genome Sequence of the Strain BR 10423 (Rhizobium sp.) isolated from nodules of Mimosa pudica.</title>
        <authorList>
            <person name="Barauna A.C."/>
            <person name="Zilli J.E."/>
            <person name="Simoes-Araujo J.L."/>
            <person name="Reis V.M."/>
            <person name="James E.K."/>
            <person name="Reis F.B.Jr."/>
            <person name="Rouws L.F."/>
            <person name="Passos S.R."/>
            <person name="Gois S.R."/>
        </authorList>
    </citation>
    <scope>NUCLEOTIDE SEQUENCE [LARGE SCALE GENOMIC DNA]</scope>
    <source>
        <strain evidence="2 3">BR10423</strain>
    </source>
</reference>
<accession>A0A109JVJ7</accession>
<keyword evidence="1" id="KW-1133">Transmembrane helix</keyword>
<dbReference type="OrthoDB" id="4868247at2"/>
<evidence type="ECO:0008006" key="4">
    <source>
        <dbReference type="Google" id="ProtNLM"/>
    </source>
</evidence>
<feature type="transmembrane region" description="Helical" evidence="1">
    <location>
        <begin position="12"/>
        <end position="32"/>
    </location>
</feature>
<evidence type="ECO:0000256" key="1">
    <source>
        <dbReference type="SAM" id="Phobius"/>
    </source>
</evidence>
<comment type="caution">
    <text evidence="2">The sequence shown here is derived from an EMBL/GenBank/DDBJ whole genome shotgun (WGS) entry which is preliminary data.</text>
</comment>
<protein>
    <recommendedName>
        <fullName evidence="4">GDYXXLXY domain-containing protein</fullName>
    </recommendedName>
</protein>
<dbReference type="Proteomes" id="UP000068164">
    <property type="component" value="Unassembled WGS sequence"/>
</dbReference>
<proteinExistence type="predicted"/>
<dbReference type="Pfam" id="PF14345">
    <property type="entry name" value="GDYXXLXY"/>
    <property type="match status" value="1"/>
</dbReference>
<dbReference type="InterPro" id="IPR025833">
    <property type="entry name" value="GDYXXLXY"/>
</dbReference>